<dbReference type="InterPro" id="IPR019870">
    <property type="entry name" value="Se_metab_YedF"/>
</dbReference>
<dbReference type="Proteomes" id="UP000178943">
    <property type="component" value="Unassembled WGS sequence"/>
</dbReference>
<gene>
    <name evidence="1" type="ORF">A2Y62_22100</name>
</gene>
<protein>
    <submittedName>
        <fullName evidence="1">Uncharacterized protein</fullName>
    </submittedName>
</protein>
<name>A0A1F5VX11_9BACT</name>
<proteinExistence type="predicted"/>
<dbReference type="Pfam" id="PF02635">
    <property type="entry name" value="DsrE"/>
    <property type="match status" value="1"/>
</dbReference>
<organism evidence="1 2">
    <name type="scientific">Candidatus Fischerbacteria bacterium RBG_13_37_8</name>
    <dbReference type="NCBI Taxonomy" id="1817863"/>
    <lineage>
        <taxon>Bacteria</taxon>
        <taxon>Candidatus Fischeribacteriota</taxon>
    </lineage>
</organism>
<evidence type="ECO:0000313" key="2">
    <source>
        <dbReference type="Proteomes" id="UP000178943"/>
    </source>
</evidence>
<dbReference type="EMBL" id="MFGW01000036">
    <property type="protein sequence ID" value="OGF67984.1"/>
    <property type="molecule type" value="Genomic_DNA"/>
</dbReference>
<dbReference type="SUPFAM" id="SSF75169">
    <property type="entry name" value="DsrEFH-like"/>
    <property type="match status" value="1"/>
</dbReference>
<dbReference type="InterPro" id="IPR027396">
    <property type="entry name" value="DsrEFH-like"/>
</dbReference>
<comment type="caution">
    <text evidence="1">The sequence shown here is derived from an EMBL/GenBank/DDBJ whole genome shotgun (WGS) entry which is preliminary data.</text>
</comment>
<dbReference type="STRING" id="1817863.A2Y62_22100"/>
<dbReference type="NCBIfam" id="TIGR03527">
    <property type="entry name" value="selenium_YedF"/>
    <property type="match status" value="1"/>
</dbReference>
<evidence type="ECO:0000313" key="1">
    <source>
        <dbReference type="EMBL" id="OGF67984.1"/>
    </source>
</evidence>
<dbReference type="AlphaFoldDB" id="A0A1F5VX11"/>
<accession>A0A1F5VX11</accession>
<reference evidence="1 2" key="1">
    <citation type="journal article" date="2016" name="Nat. Commun.">
        <title>Thousands of microbial genomes shed light on interconnected biogeochemical processes in an aquifer system.</title>
        <authorList>
            <person name="Anantharaman K."/>
            <person name="Brown C.T."/>
            <person name="Hug L.A."/>
            <person name="Sharon I."/>
            <person name="Castelle C.J."/>
            <person name="Probst A.J."/>
            <person name="Thomas B.C."/>
            <person name="Singh A."/>
            <person name="Wilkins M.J."/>
            <person name="Karaoz U."/>
            <person name="Brodie E.L."/>
            <person name="Williams K.H."/>
            <person name="Hubbard S.S."/>
            <person name="Banfield J.F."/>
        </authorList>
    </citation>
    <scope>NUCLEOTIDE SEQUENCE [LARGE SCALE GENOMIC DNA]</scope>
</reference>
<sequence>MPDTTKSITKSHEKSSSSRTVVVLISKNTFGSGPEELGQLLLRNFIKNIKEASPVPVALIFVNTGVHLTTTTSPLIDDLKEMEVKGSWVLSCGTCLDYFKVKEKLLAGKPSNMTEIVSLLLTADHIVAP</sequence>
<dbReference type="InterPro" id="IPR003787">
    <property type="entry name" value="Sulphur_relay_DsrE/F-like"/>
</dbReference>